<dbReference type="Proteomes" id="UP001143910">
    <property type="component" value="Unassembled WGS sequence"/>
</dbReference>
<protein>
    <submittedName>
        <fullName evidence="1">Uncharacterized protein</fullName>
    </submittedName>
</protein>
<organism evidence="1 2">
    <name type="scientific">Zarea fungicola</name>
    <dbReference type="NCBI Taxonomy" id="93591"/>
    <lineage>
        <taxon>Eukaryota</taxon>
        <taxon>Fungi</taxon>
        <taxon>Dikarya</taxon>
        <taxon>Ascomycota</taxon>
        <taxon>Pezizomycotina</taxon>
        <taxon>Sordariomycetes</taxon>
        <taxon>Hypocreomycetidae</taxon>
        <taxon>Hypocreales</taxon>
        <taxon>Cordycipitaceae</taxon>
        <taxon>Zarea</taxon>
    </lineage>
</organism>
<name>A0ACC1NT26_9HYPO</name>
<proteinExistence type="predicted"/>
<reference evidence="1" key="1">
    <citation type="submission" date="2022-08" db="EMBL/GenBank/DDBJ databases">
        <title>Genome Sequence of Lecanicillium fungicola.</title>
        <authorList>
            <person name="Buettner E."/>
        </authorList>
    </citation>
    <scope>NUCLEOTIDE SEQUENCE</scope>
    <source>
        <strain evidence="1">Babe33</strain>
    </source>
</reference>
<evidence type="ECO:0000313" key="2">
    <source>
        <dbReference type="Proteomes" id="UP001143910"/>
    </source>
</evidence>
<accession>A0ACC1NT26</accession>
<comment type="caution">
    <text evidence="1">The sequence shown here is derived from an EMBL/GenBank/DDBJ whole genome shotgun (WGS) entry which is preliminary data.</text>
</comment>
<evidence type="ECO:0000313" key="1">
    <source>
        <dbReference type="EMBL" id="KAJ2982492.1"/>
    </source>
</evidence>
<keyword evidence="2" id="KW-1185">Reference proteome</keyword>
<dbReference type="EMBL" id="JANJQO010000073">
    <property type="protein sequence ID" value="KAJ2982492.1"/>
    <property type="molecule type" value="Genomic_DNA"/>
</dbReference>
<sequence length="145" mass="16625">MSYPVEKADALSPSTPTGSNPEKSAQYQVTKAEIPSQPLQEPVRQKWYQWFAPTDTPEERRLIIKLDVLIMLFVFLAYWAKVLDQSATSAAYVSGMKEDLHLFGNELNYLNTTYMVGFITLQIPLTILVSYLPEDAWILRQFSRC</sequence>
<gene>
    <name evidence="1" type="ORF">NQ176_g1357</name>
</gene>